<feature type="transmembrane region" description="Helical" evidence="8">
    <location>
        <begin position="33"/>
        <end position="50"/>
    </location>
</feature>
<gene>
    <name evidence="10" type="ORF">AMJ83_10360</name>
</gene>
<dbReference type="GO" id="GO:0016872">
    <property type="term" value="F:intramolecular lyase activity"/>
    <property type="evidence" value="ECO:0007669"/>
    <property type="project" value="InterPro"/>
</dbReference>
<feature type="domain" description="Lycopene cyclase" evidence="9">
    <location>
        <begin position="126"/>
        <end position="217"/>
    </location>
</feature>
<sequence>MNLYLLINIIILAIPLLLTFAPKVYYYRKAKSLVLSILVVSTLFIIWDALATARGDWAFNHKYVGEFRIFGLPLEEILFFITVPYSCIFLYETFRTYFKKRRVFYNQHLYSILALFCFAVAILFINKAYTATVFIMTGTLFVSARFCFKSIFSSSHYWLYLIVCTLLFTIFNHALTSLPVVIYSSLAIIGWRVGTIPVEDFFYNYSLLSFYLIMYLFAEEKWGRRQ</sequence>
<evidence type="ECO:0000313" key="10">
    <source>
        <dbReference type="EMBL" id="KPK62610.1"/>
    </source>
</evidence>
<keyword evidence="3 8" id="KW-0812">Transmembrane</keyword>
<feature type="transmembrane region" description="Helical" evidence="8">
    <location>
        <begin position="160"/>
        <end position="189"/>
    </location>
</feature>
<evidence type="ECO:0000256" key="8">
    <source>
        <dbReference type="SAM" id="Phobius"/>
    </source>
</evidence>
<feature type="transmembrane region" description="Helical" evidence="8">
    <location>
        <begin position="131"/>
        <end position="148"/>
    </location>
</feature>
<proteinExistence type="predicted"/>
<dbReference type="GO" id="GO:0016020">
    <property type="term" value="C:membrane"/>
    <property type="evidence" value="ECO:0007669"/>
    <property type="project" value="UniProtKB-SubCell"/>
</dbReference>
<dbReference type="EMBL" id="LJUJ01000031">
    <property type="protein sequence ID" value="KPK62610.1"/>
    <property type="molecule type" value="Genomic_DNA"/>
</dbReference>
<evidence type="ECO:0000256" key="2">
    <source>
        <dbReference type="ARBA" id="ARBA00004829"/>
    </source>
</evidence>
<comment type="subcellular location">
    <subcellularLocation>
        <location evidence="1">Membrane</location>
        <topology evidence="1">Multi-pass membrane protein</topology>
    </subcellularLocation>
</comment>
<feature type="transmembrane region" description="Helical" evidence="8">
    <location>
        <begin position="201"/>
        <end position="218"/>
    </location>
</feature>
<organism evidence="10 11">
    <name type="scientific">candidate division WOR_3 bacterium SM23_42</name>
    <dbReference type="NCBI Taxonomy" id="1703779"/>
    <lineage>
        <taxon>Bacteria</taxon>
        <taxon>Bacteria division WOR-3</taxon>
    </lineage>
</organism>
<evidence type="ECO:0000256" key="4">
    <source>
        <dbReference type="ARBA" id="ARBA00022746"/>
    </source>
</evidence>
<reference evidence="10 11" key="1">
    <citation type="journal article" date="2015" name="Microbiome">
        <title>Genomic resolution of linkages in carbon, nitrogen, and sulfur cycling among widespread estuary sediment bacteria.</title>
        <authorList>
            <person name="Baker B.J."/>
            <person name="Lazar C.S."/>
            <person name="Teske A.P."/>
            <person name="Dick G.J."/>
        </authorList>
    </citation>
    <scope>NUCLEOTIDE SEQUENCE [LARGE SCALE GENOMIC DNA]</scope>
    <source>
        <strain evidence="10">SM23_42</strain>
    </source>
</reference>
<evidence type="ECO:0000256" key="6">
    <source>
        <dbReference type="ARBA" id="ARBA00023136"/>
    </source>
</evidence>
<dbReference type="Pfam" id="PF18916">
    <property type="entry name" value="Lycopene_cyc"/>
    <property type="match status" value="2"/>
</dbReference>
<dbReference type="AlphaFoldDB" id="A0A0S8FR52"/>
<feature type="transmembrane region" description="Helical" evidence="8">
    <location>
        <begin position="6"/>
        <end position="26"/>
    </location>
</feature>
<dbReference type="NCBIfam" id="TIGR03462">
    <property type="entry name" value="CarR_dom_SF"/>
    <property type="match status" value="1"/>
</dbReference>
<dbReference type="InterPro" id="IPR017825">
    <property type="entry name" value="Lycopene_cyclase_dom"/>
</dbReference>
<keyword evidence="7" id="KW-0413">Isomerase</keyword>
<keyword evidence="6 8" id="KW-0472">Membrane</keyword>
<dbReference type="PATRIC" id="fig|1703779.3.peg.1845"/>
<evidence type="ECO:0000256" key="5">
    <source>
        <dbReference type="ARBA" id="ARBA00022989"/>
    </source>
</evidence>
<dbReference type="GO" id="GO:0045436">
    <property type="term" value="F:lycopene beta cyclase activity"/>
    <property type="evidence" value="ECO:0007669"/>
    <property type="project" value="UniProtKB-ARBA"/>
</dbReference>
<name>A0A0S8FR52_UNCW3</name>
<protein>
    <recommendedName>
        <fullName evidence="9">Lycopene cyclase domain-containing protein</fullName>
    </recommendedName>
</protein>
<keyword evidence="5 8" id="KW-1133">Transmembrane helix</keyword>
<evidence type="ECO:0000256" key="3">
    <source>
        <dbReference type="ARBA" id="ARBA00022692"/>
    </source>
</evidence>
<evidence type="ECO:0000313" key="11">
    <source>
        <dbReference type="Proteomes" id="UP000051373"/>
    </source>
</evidence>
<feature type="transmembrane region" description="Helical" evidence="8">
    <location>
        <begin position="70"/>
        <end position="91"/>
    </location>
</feature>
<dbReference type="Proteomes" id="UP000051373">
    <property type="component" value="Unassembled WGS sequence"/>
</dbReference>
<accession>A0A0S8FR52</accession>
<comment type="pathway">
    <text evidence="2">Carotenoid biosynthesis.</text>
</comment>
<dbReference type="GO" id="GO:0016117">
    <property type="term" value="P:carotenoid biosynthetic process"/>
    <property type="evidence" value="ECO:0007669"/>
    <property type="project" value="UniProtKB-KW"/>
</dbReference>
<evidence type="ECO:0000256" key="7">
    <source>
        <dbReference type="ARBA" id="ARBA00023235"/>
    </source>
</evidence>
<evidence type="ECO:0000259" key="9">
    <source>
        <dbReference type="Pfam" id="PF18916"/>
    </source>
</evidence>
<feature type="domain" description="Lycopene cyclase" evidence="9">
    <location>
        <begin position="3"/>
        <end position="94"/>
    </location>
</feature>
<comment type="caution">
    <text evidence="10">The sequence shown here is derived from an EMBL/GenBank/DDBJ whole genome shotgun (WGS) entry which is preliminary data.</text>
</comment>
<feature type="transmembrane region" description="Helical" evidence="8">
    <location>
        <begin position="103"/>
        <end position="125"/>
    </location>
</feature>
<evidence type="ECO:0000256" key="1">
    <source>
        <dbReference type="ARBA" id="ARBA00004141"/>
    </source>
</evidence>
<keyword evidence="4" id="KW-0125">Carotenoid biosynthesis</keyword>
<dbReference type="STRING" id="1703779.AMJ83_10360"/>